<dbReference type="SMR" id="A0A3N5CGG9"/>
<dbReference type="PANTHER" id="PTHR37291:SF1">
    <property type="entry name" value="TYPE IV METHYL-DIRECTED RESTRICTION ENZYME ECOKMCRB SUBUNIT"/>
    <property type="match status" value="1"/>
</dbReference>
<dbReference type="GO" id="GO:0005524">
    <property type="term" value="F:ATP binding"/>
    <property type="evidence" value="ECO:0007669"/>
    <property type="project" value="InterPro"/>
</dbReference>
<dbReference type="OrthoDB" id="9781481at2"/>
<dbReference type="GO" id="GO:0016887">
    <property type="term" value="F:ATP hydrolysis activity"/>
    <property type="evidence" value="ECO:0007669"/>
    <property type="project" value="InterPro"/>
</dbReference>
<dbReference type="RefSeq" id="WP_123807909.1">
    <property type="nucleotide sequence ID" value="NZ_RKRK01000003.1"/>
</dbReference>
<protein>
    <submittedName>
        <fullName evidence="3">5-methylcytosine-specific restriction protein B</fullName>
    </submittedName>
</protein>
<keyword evidence="4" id="KW-1185">Reference proteome</keyword>
<name>A0A3N5CGG9_9BACL</name>
<comment type="caution">
    <text evidence="3">The sequence shown here is derived from an EMBL/GenBank/DDBJ whole genome shotgun (WGS) entry which is preliminary data.</text>
</comment>
<dbReference type="SUPFAM" id="SSF52540">
    <property type="entry name" value="P-loop containing nucleoside triphosphate hydrolases"/>
    <property type="match status" value="1"/>
</dbReference>
<dbReference type="InterPro" id="IPR027417">
    <property type="entry name" value="P-loop_NTPase"/>
</dbReference>
<dbReference type="Gene3D" id="3.40.50.300">
    <property type="entry name" value="P-loop containing nucleotide triphosphate hydrolases"/>
    <property type="match status" value="1"/>
</dbReference>
<sequence>MIGKFDWLPFYEEFSEVLYNYRDNQDELHEIIVDYFKEESLLSYLNFNHDEWWPEGKVIDPFSIFGIFNRGINDENRRKIIRHFIEVFNMSSHVPSDFDGIPRLNNMRAFYENKDNVMWELYIQAINYDKDSNNSDEFQQAFDNAIAVKGNGLTSITMGLYWVQPHNFLALDQLNCKYLMHEFGMDIKSNNMGYEEYINVIETVKSIKGDTSFFELSLDAYLNKESKDSSNQDRESDDKTSMDIIKEPQQTEDYVDRYNKEQFLDEVFLSEEDYETLTSLLYRKQNIILQGAPGVGKTFTAKRLAWSLIGSKDSSKIEMIQFHQSYSYEDFIMGYKPQGDGFVLKKGIFTTVCDKAINDPDHHYFLIIDEINRGNMSKIFGELLMLIEKDYREVEIKLPYNAEKFSVPKNLYIIGIMNTADRSLAMIDYALRRRFSFFEMKPGFDSEQFNNISINLNNSKFSKIIDLVKQLNEEIKLDSSLGSGFCIGHSYFLGKDNHKDETLKQIVQYDIIPILKEYWFDDEEKIVLWESRFRSILNDDL</sequence>
<accession>A0A3N5CGG9</accession>
<dbReference type="SMART" id="SM00382">
    <property type="entry name" value="AAA"/>
    <property type="match status" value="1"/>
</dbReference>
<dbReference type="InterPro" id="IPR052934">
    <property type="entry name" value="Methyl-DNA_Rec/Restrict_Enz"/>
</dbReference>
<evidence type="ECO:0000256" key="1">
    <source>
        <dbReference type="SAM" id="MobiDB-lite"/>
    </source>
</evidence>
<dbReference type="InterPro" id="IPR011704">
    <property type="entry name" value="ATPase_dyneun-rel_AAA"/>
</dbReference>
<gene>
    <name evidence="3" type="ORF">EDD62_1183</name>
</gene>
<feature type="domain" description="AAA+ ATPase" evidence="2">
    <location>
        <begin position="283"/>
        <end position="441"/>
    </location>
</feature>
<dbReference type="Pfam" id="PF07728">
    <property type="entry name" value="AAA_5"/>
    <property type="match status" value="1"/>
</dbReference>
<evidence type="ECO:0000313" key="3">
    <source>
        <dbReference type="EMBL" id="RPF56541.1"/>
    </source>
</evidence>
<evidence type="ECO:0000259" key="2">
    <source>
        <dbReference type="SMART" id="SM00382"/>
    </source>
</evidence>
<evidence type="ECO:0000313" key="4">
    <source>
        <dbReference type="Proteomes" id="UP000277108"/>
    </source>
</evidence>
<dbReference type="CDD" id="cd00009">
    <property type="entry name" value="AAA"/>
    <property type="match status" value="1"/>
</dbReference>
<feature type="region of interest" description="Disordered" evidence="1">
    <location>
        <begin position="225"/>
        <end position="246"/>
    </location>
</feature>
<dbReference type="AlphaFoldDB" id="A0A3N5CGG9"/>
<proteinExistence type="predicted"/>
<dbReference type="Proteomes" id="UP000277108">
    <property type="component" value="Unassembled WGS sequence"/>
</dbReference>
<organism evidence="3 4">
    <name type="scientific">Abyssicoccus albus</name>
    <dbReference type="NCBI Taxonomy" id="1817405"/>
    <lineage>
        <taxon>Bacteria</taxon>
        <taxon>Bacillati</taxon>
        <taxon>Bacillota</taxon>
        <taxon>Bacilli</taxon>
        <taxon>Bacillales</taxon>
        <taxon>Abyssicoccaceae</taxon>
    </lineage>
</organism>
<dbReference type="EMBL" id="RKRK01000003">
    <property type="protein sequence ID" value="RPF56541.1"/>
    <property type="molecule type" value="Genomic_DNA"/>
</dbReference>
<reference evidence="3 4" key="1">
    <citation type="submission" date="2018-11" db="EMBL/GenBank/DDBJ databases">
        <title>Genomic Encyclopedia of Type Strains, Phase IV (KMG-IV): sequencing the most valuable type-strain genomes for metagenomic binning, comparative biology and taxonomic classification.</title>
        <authorList>
            <person name="Goeker M."/>
        </authorList>
    </citation>
    <scope>NUCLEOTIDE SEQUENCE [LARGE SCALE GENOMIC DNA]</scope>
    <source>
        <strain evidence="3 4">DSM 29158</strain>
    </source>
</reference>
<dbReference type="PANTHER" id="PTHR37291">
    <property type="entry name" value="5-METHYLCYTOSINE-SPECIFIC RESTRICTION ENZYME B"/>
    <property type="match status" value="1"/>
</dbReference>
<dbReference type="InterPro" id="IPR003593">
    <property type="entry name" value="AAA+_ATPase"/>
</dbReference>